<dbReference type="PANTHER" id="PTHR35604:SF2">
    <property type="entry name" value="TRANSPOSASE INSH FOR INSERTION SEQUENCE ELEMENT IS5A-RELATED"/>
    <property type="match status" value="1"/>
</dbReference>
<dbReference type="GO" id="GO:0006313">
    <property type="term" value="P:DNA transposition"/>
    <property type="evidence" value="ECO:0007669"/>
    <property type="project" value="InterPro"/>
</dbReference>
<dbReference type="Proteomes" id="UP000318878">
    <property type="component" value="Unassembled WGS sequence"/>
</dbReference>
<feature type="compositionally biased region" description="Basic and acidic residues" evidence="1">
    <location>
        <begin position="126"/>
        <end position="156"/>
    </location>
</feature>
<dbReference type="InterPro" id="IPR025668">
    <property type="entry name" value="Tnp_DDE_dom"/>
</dbReference>
<dbReference type="Pfam" id="PF05598">
    <property type="entry name" value="DUF772"/>
    <property type="match status" value="1"/>
</dbReference>
<protein>
    <submittedName>
        <fullName evidence="4">Transposase DDE domain protein</fullName>
    </submittedName>
</protein>
<proteinExistence type="predicted"/>
<evidence type="ECO:0000256" key="1">
    <source>
        <dbReference type="SAM" id="MobiDB-lite"/>
    </source>
</evidence>
<evidence type="ECO:0000313" key="4">
    <source>
        <dbReference type="EMBL" id="TWT38935.1"/>
    </source>
</evidence>
<gene>
    <name evidence="4" type="ORF">Enr8_06290</name>
</gene>
<dbReference type="Pfam" id="PF13751">
    <property type="entry name" value="DDE_Tnp_1_6"/>
    <property type="match status" value="1"/>
</dbReference>
<sequence length="389" mass="44276">MLFVGYFEGIDSQRGIAWRCGDSLSLRQFLGYTLKEATPDHSSLTRVRDRLSLEVHEQVFACVLAVAEKHRLLVGRTALVDSTTLEANAAMKSIVRKDTGEDWQAYLKRLMQEAGVIGEDDEPTEEELRRFDKNRKDKKASNKEWGSRTDPDSRITKMKDGRTHLAYKAEHVVDADSDLLLAATVYQADQADTETLLESLLIAQVFLIISQQEPKRIEDAVADKGYHSNQVLADCAACHVRTYLPEPKRKKHRWTDKPAAWQVNYRNNRRRVEGERGRQLSRQRSEMIERSFAHVCETGGARRTWLRGLEKINKRYQIQTAARNLGVMMRRLFGIGKPRVLQGGPAADLAACFSCWTAFVASCSPSLLLKRREHHRSSFAKTPHIVLSI</sequence>
<organism evidence="4 5">
    <name type="scientific">Blastopirellula retiformator</name>
    <dbReference type="NCBI Taxonomy" id="2527970"/>
    <lineage>
        <taxon>Bacteria</taxon>
        <taxon>Pseudomonadati</taxon>
        <taxon>Planctomycetota</taxon>
        <taxon>Planctomycetia</taxon>
        <taxon>Pirellulales</taxon>
        <taxon>Pirellulaceae</taxon>
        <taxon>Blastopirellula</taxon>
    </lineage>
</organism>
<dbReference type="AlphaFoldDB" id="A0A5C5VM34"/>
<dbReference type="GO" id="GO:0003677">
    <property type="term" value="F:DNA binding"/>
    <property type="evidence" value="ECO:0007669"/>
    <property type="project" value="InterPro"/>
</dbReference>
<evidence type="ECO:0000313" key="5">
    <source>
        <dbReference type="Proteomes" id="UP000318878"/>
    </source>
</evidence>
<dbReference type="EMBL" id="SJPF01000001">
    <property type="protein sequence ID" value="TWT38935.1"/>
    <property type="molecule type" value="Genomic_DNA"/>
</dbReference>
<evidence type="ECO:0000259" key="2">
    <source>
        <dbReference type="Pfam" id="PF05598"/>
    </source>
</evidence>
<keyword evidence="5" id="KW-1185">Reference proteome</keyword>
<accession>A0A5C5VM34</accession>
<dbReference type="InterPro" id="IPR008490">
    <property type="entry name" value="Transposase_InsH_N"/>
</dbReference>
<dbReference type="PANTHER" id="PTHR35604">
    <property type="entry name" value="TRANSPOSASE INSH FOR INSERTION SEQUENCE ELEMENT IS5A-RELATED"/>
    <property type="match status" value="1"/>
</dbReference>
<evidence type="ECO:0000259" key="3">
    <source>
        <dbReference type="Pfam" id="PF13751"/>
    </source>
</evidence>
<feature type="region of interest" description="Disordered" evidence="1">
    <location>
        <begin position="118"/>
        <end position="156"/>
    </location>
</feature>
<name>A0A5C5VM34_9BACT</name>
<comment type="caution">
    <text evidence="4">The sequence shown here is derived from an EMBL/GenBank/DDBJ whole genome shotgun (WGS) entry which is preliminary data.</text>
</comment>
<reference evidence="4 5" key="1">
    <citation type="submission" date="2019-02" db="EMBL/GenBank/DDBJ databases">
        <title>Deep-cultivation of Planctomycetes and their phenomic and genomic characterization uncovers novel biology.</title>
        <authorList>
            <person name="Wiegand S."/>
            <person name="Jogler M."/>
            <person name="Boedeker C."/>
            <person name="Pinto D."/>
            <person name="Vollmers J."/>
            <person name="Rivas-Marin E."/>
            <person name="Kohn T."/>
            <person name="Peeters S.H."/>
            <person name="Heuer A."/>
            <person name="Rast P."/>
            <person name="Oberbeckmann S."/>
            <person name="Bunk B."/>
            <person name="Jeske O."/>
            <person name="Meyerdierks A."/>
            <person name="Storesund J.E."/>
            <person name="Kallscheuer N."/>
            <person name="Luecker S."/>
            <person name="Lage O.M."/>
            <person name="Pohl T."/>
            <person name="Merkel B.J."/>
            <person name="Hornburger P."/>
            <person name="Mueller R.-W."/>
            <person name="Bruemmer F."/>
            <person name="Labrenz M."/>
            <person name="Spormann A.M."/>
            <person name="Op Den Camp H."/>
            <person name="Overmann J."/>
            <person name="Amann R."/>
            <person name="Jetten M.S.M."/>
            <person name="Mascher T."/>
            <person name="Medema M.H."/>
            <person name="Devos D.P."/>
            <person name="Kaster A.-K."/>
            <person name="Ovreas L."/>
            <person name="Rohde M."/>
            <person name="Galperin M.Y."/>
            <person name="Jogler C."/>
        </authorList>
    </citation>
    <scope>NUCLEOTIDE SEQUENCE [LARGE SCALE GENOMIC DNA]</scope>
    <source>
        <strain evidence="4 5">Enr8</strain>
    </source>
</reference>
<feature type="domain" description="Transposase InsH N-terminal" evidence="2">
    <location>
        <begin position="1"/>
        <end position="50"/>
    </location>
</feature>
<feature type="domain" description="Transposase DDE" evidence="3">
    <location>
        <begin position="224"/>
        <end position="328"/>
    </location>
</feature>
<dbReference type="GO" id="GO:0004803">
    <property type="term" value="F:transposase activity"/>
    <property type="evidence" value="ECO:0007669"/>
    <property type="project" value="InterPro"/>
</dbReference>